<dbReference type="GO" id="GO:0003954">
    <property type="term" value="F:NADH dehydrogenase activity"/>
    <property type="evidence" value="ECO:0007669"/>
    <property type="project" value="TreeGrafter"/>
</dbReference>
<dbReference type="InterPro" id="IPR003945">
    <property type="entry name" value="NU5C-like"/>
</dbReference>
<evidence type="ECO:0000256" key="4">
    <source>
        <dbReference type="ARBA" id="ARBA00022692"/>
    </source>
</evidence>
<keyword evidence="10" id="KW-0732">Signal</keyword>
<keyword evidence="5 9" id="KW-1133">Transmembrane helix</keyword>
<proteinExistence type="predicted"/>
<feature type="transmembrane region" description="Helical" evidence="9">
    <location>
        <begin position="318"/>
        <end position="337"/>
    </location>
</feature>
<dbReference type="AlphaFoldDB" id="A0A0H3V2W9"/>
<evidence type="ECO:0000256" key="9">
    <source>
        <dbReference type="SAM" id="Phobius"/>
    </source>
</evidence>
<evidence type="ECO:0000256" key="7">
    <source>
        <dbReference type="ARBA" id="ARBA00031027"/>
    </source>
</evidence>
<evidence type="ECO:0000256" key="1">
    <source>
        <dbReference type="ARBA" id="ARBA00003257"/>
    </source>
</evidence>
<evidence type="ECO:0000313" key="12">
    <source>
        <dbReference type="EMBL" id="AJI44487.1"/>
    </source>
</evidence>
<feature type="transmembrane region" description="Helical" evidence="9">
    <location>
        <begin position="98"/>
        <end position="117"/>
    </location>
</feature>
<evidence type="ECO:0000256" key="6">
    <source>
        <dbReference type="ARBA" id="ARBA00023136"/>
    </source>
</evidence>
<dbReference type="InterPro" id="IPR001750">
    <property type="entry name" value="ND/Mrp_TM"/>
</dbReference>
<evidence type="ECO:0000259" key="11">
    <source>
        <dbReference type="Pfam" id="PF00361"/>
    </source>
</evidence>
<comment type="function">
    <text evidence="1">Core subunit of the mitochondrial membrane respiratory chain NADH dehydrogenase (Complex I) that is believed to belong to the minimal assembly required for catalysis. Complex I functions in the transfer of electrons from NADH to the respiratory chain. The immediate electron acceptor for the enzyme is believed to be ubiquinone.</text>
</comment>
<protein>
    <recommendedName>
        <fullName evidence="3">NADH:ubiquinone reductase (H(+)-translocating)</fullName>
        <ecNumber evidence="3">7.1.1.2</ecNumber>
    </recommendedName>
    <alternativeName>
        <fullName evidence="7">NADH dehydrogenase subunit 5</fullName>
    </alternativeName>
</protein>
<dbReference type="EMBL" id="KM192361">
    <property type="protein sequence ID" value="AJI44487.1"/>
    <property type="molecule type" value="Genomic_DNA"/>
</dbReference>
<evidence type="ECO:0000256" key="3">
    <source>
        <dbReference type="ARBA" id="ARBA00012944"/>
    </source>
</evidence>
<comment type="catalytic activity">
    <reaction evidence="8">
        <text>a ubiquinone + NADH + 5 H(+)(in) = a ubiquinol + NAD(+) + 4 H(+)(out)</text>
        <dbReference type="Rhea" id="RHEA:29091"/>
        <dbReference type="Rhea" id="RHEA-COMP:9565"/>
        <dbReference type="Rhea" id="RHEA-COMP:9566"/>
        <dbReference type="ChEBI" id="CHEBI:15378"/>
        <dbReference type="ChEBI" id="CHEBI:16389"/>
        <dbReference type="ChEBI" id="CHEBI:17976"/>
        <dbReference type="ChEBI" id="CHEBI:57540"/>
        <dbReference type="ChEBI" id="CHEBI:57945"/>
        <dbReference type="EC" id="7.1.1.2"/>
    </reaction>
</comment>
<feature type="transmembrane region" description="Helical" evidence="9">
    <location>
        <begin position="427"/>
        <end position="448"/>
    </location>
</feature>
<evidence type="ECO:0000256" key="2">
    <source>
        <dbReference type="ARBA" id="ARBA00004141"/>
    </source>
</evidence>
<feature type="chain" id="PRO_5005202874" description="NADH:ubiquinone reductase (H(+)-translocating)" evidence="10">
    <location>
        <begin position="27"/>
        <end position="524"/>
    </location>
</feature>
<keyword evidence="12" id="KW-0496">Mitochondrion</keyword>
<dbReference type="GO" id="GO:0015990">
    <property type="term" value="P:electron transport coupled proton transport"/>
    <property type="evidence" value="ECO:0007669"/>
    <property type="project" value="TreeGrafter"/>
</dbReference>
<reference evidence="12" key="1">
    <citation type="journal article" date="2015" name="Zool. Scr.">
        <title>Mitochondrial genomes advance phylogenetic hypotheses for Tylenchina (Nematoda: Chromadorea).</title>
        <authorList>
            <person name="Kim J."/>
            <person name="Lee S.-H."/>
            <person name="Gazi M."/>
            <person name="Kim T."/>
            <person name="Jung D."/>
            <person name="Chun J.-Y."/>
            <person name="Kim S."/>
            <person name="Seo T.-K."/>
            <person name="Park C."/>
            <person name="Boldwin J.G."/>
            <person name="Nadler S.A."/>
            <person name="Park J.-K."/>
        </authorList>
    </citation>
    <scope>NUCLEOTIDE SEQUENCE</scope>
</reference>
<feature type="transmembrane region" description="Helical" evidence="9">
    <location>
        <begin position="349"/>
        <end position="375"/>
    </location>
</feature>
<feature type="transmembrane region" description="Helical" evidence="9">
    <location>
        <begin position="396"/>
        <end position="415"/>
    </location>
</feature>
<dbReference type="PRINTS" id="PR01434">
    <property type="entry name" value="NADHDHGNASE5"/>
</dbReference>
<feature type="transmembrane region" description="Helical" evidence="9">
    <location>
        <begin position="504"/>
        <end position="523"/>
    </location>
</feature>
<dbReference type="GO" id="GO:0016020">
    <property type="term" value="C:membrane"/>
    <property type="evidence" value="ECO:0007669"/>
    <property type="project" value="UniProtKB-SubCell"/>
</dbReference>
<evidence type="ECO:0000256" key="8">
    <source>
        <dbReference type="ARBA" id="ARBA00049551"/>
    </source>
</evidence>
<feature type="transmembrane region" description="Helical" evidence="9">
    <location>
        <begin position="197"/>
        <end position="217"/>
    </location>
</feature>
<geneLocation type="mitochondrion" evidence="12"/>
<dbReference type="PANTHER" id="PTHR42829">
    <property type="entry name" value="NADH-UBIQUINONE OXIDOREDUCTASE CHAIN 5"/>
    <property type="match status" value="1"/>
</dbReference>
<comment type="subcellular location">
    <subcellularLocation>
        <location evidence="2">Membrane</location>
        <topology evidence="2">Multi-pass membrane protein</topology>
    </subcellularLocation>
</comment>
<name>A0A0H3V2W9_9BILA</name>
<keyword evidence="4 9" id="KW-0812">Transmembrane</keyword>
<feature type="transmembrane region" description="Helical" evidence="9">
    <location>
        <begin position="224"/>
        <end position="245"/>
    </location>
</feature>
<accession>A0A0H3V2W9</accession>
<dbReference type="Pfam" id="PF00361">
    <property type="entry name" value="Proton_antipo_M"/>
    <property type="match status" value="1"/>
</dbReference>
<feature type="transmembrane region" description="Helical" evidence="9">
    <location>
        <begin position="138"/>
        <end position="160"/>
    </location>
</feature>
<sequence>MMSLCLYIFVFILVLLLLSSTSSTWGTFMSNWEFLSFMVVVSYSQTLFLAMLIFVFSIIMPYSEYYMGQDVNYLYYSLMMTVFFMSMVLLLICNSLFLLLTGWDLLGISSFLLVLYNKNWESVNSALNTVMSNRIGDFMLFLGVLVWVPFVSMGVGVWSWNGVFMLALFGAASTKSAQFPFSGWLPKAMAAPTPTSALVHSSTLVTAGVLMMMKFVVPMMSSALMVKMVWAGLLTMTIAGMTALIEEDVKKVVALSTLSQMGLSMSTLGMGYCWLAYLHLISHGFFKSLLFLQIGYMMHSMSSLQDPRMFMALGKGHFYLQVQMKISLLALCGQMFTSGMITKEVILNHYMYGTLSVLMVILFMVSLMLTFLYSYRLWLSLFKGSSVTVFVTQSSFLVKGVSCGLVILSASYMLWLSFNFVIIPPLFVNEGASSTVMLVVIVLGLYSYTKNYKHSLLSSKFTSDYALLEVCKLLFPVKFVEMLHFSFNSKLFVSLKLSTLRLNLYMKGANTTALLFIILLVLFW</sequence>
<feature type="transmembrane region" description="Helical" evidence="9">
    <location>
        <begin position="274"/>
        <end position="297"/>
    </location>
</feature>
<dbReference type="PANTHER" id="PTHR42829:SF2">
    <property type="entry name" value="NADH-UBIQUINONE OXIDOREDUCTASE CHAIN 5"/>
    <property type="match status" value="1"/>
</dbReference>
<feature type="transmembrane region" description="Helical" evidence="9">
    <location>
        <begin position="73"/>
        <end position="92"/>
    </location>
</feature>
<dbReference type="GO" id="GO:0008137">
    <property type="term" value="F:NADH dehydrogenase (ubiquinone) activity"/>
    <property type="evidence" value="ECO:0007669"/>
    <property type="project" value="UniProtKB-EC"/>
</dbReference>
<dbReference type="EC" id="7.1.1.2" evidence="3"/>
<evidence type="ECO:0000256" key="5">
    <source>
        <dbReference type="ARBA" id="ARBA00022989"/>
    </source>
</evidence>
<dbReference type="GO" id="GO:0042773">
    <property type="term" value="P:ATP synthesis coupled electron transport"/>
    <property type="evidence" value="ECO:0007669"/>
    <property type="project" value="InterPro"/>
</dbReference>
<keyword evidence="6 9" id="KW-0472">Membrane</keyword>
<feature type="domain" description="NADH:quinone oxidoreductase/Mrp antiporter transmembrane" evidence="11">
    <location>
        <begin position="94"/>
        <end position="366"/>
    </location>
</feature>
<feature type="signal peptide" evidence="10">
    <location>
        <begin position="1"/>
        <end position="26"/>
    </location>
</feature>
<gene>
    <name evidence="12" type="primary">NAD5</name>
</gene>
<organism evidence="12">
    <name type="scientific">Acrobeles complexus</name>
    <dbReference type="NCBI Taxonomy" id="293684"/>
    <lineage>
        <taxon>Eukaryota</taxon>
        <taxon>Metazoa</taxon>
        <taxon>Ecdysozoa</taxon>
        <taxon>Nematoda</taxon>
        <taxon>Chromadorea</taxon>
        <taxon>Rhabditida</taxon>
        <taxon>Tylenchina</taxon>
        <taxon>Cephalobomorpha</taxon>
        <taxon>Cephaloboidea</taxon>
        <taxon>Cephalobidae</taxon>
        <taxon>Acrobeles</taxon>
    </lineage>
</organism>
<feature type="transmembrane region" description="Helical" evidence="9">
    <location>
        <begin position="34"/>
        <end position="61"/>
    </location>
</feature>
<evidence type="ECO:0000256" key="10">
    <source>
        <dbReference type="SAM" id="SignalP"/>
    </source>
</evidence>